<dbReference type="GO" id="GO:0051225">
    <property type="term" value="P:spindle assembly"/>
    <property type="evidence" value="ECO:0007669"/>
    <property type="project" value="InterPro"/>
</dbReference>
<dbReference type="InterPro" id="IPR026797">
    <property type="entry name" value="HAUS_6"/>
</dbReference>
<evidence type="ECO:0000256" key="1">
    <source>
        <dbReference type="SAM" id="MobiDB-lite"/>
    </source>
</evidence>
<name>A0A5M9MU71_9EURO</name>
<dbReference type="GO" id="GO:0070652">
    <property type="term" value="C:HAUS complex"/>
    <property type="evidence" value="ECO:0007669"/>
    <property type="project" value="InterPro"/>
</dbReference>
<dbReference type="GO" id="GO:1990498">
    <property type="term" value="C:mitotic spindle microtubule"/>
    <property type="evidence" value="ECO:0007669"/>
    <property type="project" value="TreeGrafter"/>
</dbReference>
<comment type="caution">
    <text evidence="3">The sequence shown here is derived from an EMBL/GenBank/DDBJ whole genome shotgun (WGS) entry which is preliminary data.</text>
</comment>
<sequence length="595" mass="67169">MQSSRAPERPKALNWSSSPPLAVFVRNLQLLQLDRHDDWPSITVRSLSHSSQNQRQRVKAIEWALYQLVAIWDPETARDKLRPFFPPLEPLQSVNLRAALFRVLSELKKNGELGRETILRKSMLENCKGDKFDEFLAGFSTAVLRKSLVDSSDDGLQNPAVKMSMSQGLTSEEHQNALSLILAHRVSLRSMGESRERVQSTDEKFTELLDRKNSQLDSRSEEHPPMDPDEGTNLDSLTRDIKANWFGSAEWLDTLLYGGARHRNDAFLELPFDAAWSKANESTVEDLSTCATPDLLVDLESRVSVQRARLNRWRQYGSSMQNHEHVKSSQSSKDCPIVFRNHQPLTVASISKAVRQSVERVSPKAEDRSLLFSLSEALARINGTPHMPGRTAAWRETGPRMPTEREASEPPKVMPSPPPVSETTTSQEESTSYGDTYHPKEDISSTPSPVVQVFPDPDPEPPTDRNTHTYTLVERTRKSMSLLPPPQSRSRESYHHRSRQSRKSFPVNQFETPQKQSVSAYHVGRVSTPQDELFKEEADYASVFKSRPRVAHSPIASPAVHFSPVDEFDLGNGDPSMKGEYDLAGVESPLYRQRP</sequence>
<dbReference type="Pfam" id="PF14661">
    <property type="entry name" value="HAUS6_N"/>
    <property type="match status" value="1"/>
</dbReference>
<dbReference type="GeneID" id="54326062"/>
<dbReference type="AlphaFoldDB" id="A0A5M9MU71"/>
<feature type="domain" description="HAUS augmin-like complex subunit 6 N-terminal" evidence="2">
    <location>
        <begin position="24"/>
        <end position="221"/>
    </location>
</feature>
<feature type="compositionally biased region" description="Basic and acidic residues" evidence="1">
    <location>
        <begin position="192"/>
        <end position="226"/>
    </location>
</feature>
<dbReference type="PANTHER" id="PTHR16151">
    <property type="entry name" value="HAUS AUGMIN-LIKE COMPLEX SUBUNIT 6"/>
    <property type="match status" value="1"/>
</dbReference>
<reference evidence="3 4" key="1">
    <citation type="submission" date="2019-08" db="EMBL/GenBank/DDBJ databases">
        <title>The genome sequence of a newly discovered highly antifungal drug resistant Aspergillus species, Aspergillus tanneri NIH 1004.</title>
        <authorList>
            <person name="Mounaud S."/>
            <person name="Singh I."/>
            <person name="Joardar V."/>
            <person name="Pakala S."/>
            <person name="Pakala S."/>
            <person name="Venepally P."/>
            <person name="Chung J.K."/>
            <person name="Losada L."/>
            <person name="Nierman W.C."/>
        </authorList>
    </citation>
    <scope>NUCLEOTIDE SEQUENCE [LARGE SCALE GENOMIC DNA]</scope>
    <source>
        <strain evidence="3 4">NIH1004</strain>
    </source>
</reference>
<dbReference type="GO" id="GO:0008017">
    <property type="term" value="F:microtubule binding"/>
    <property type="evidence" value="ECO:0007669"/>
    <property type="project" value="TreeGrafter"/>
</dbReference>
<evidence type="ECO:0000313" key="4">
    <source>
        <dbReference type="Proteomes" id="UP000324241"/>
    </source>
</evidence>
<organism evidence="3 4">
    <name type="scientific">Aspergillus tanneri</name>
    <dbReference type="NCBI Taxonomy" id="1220188"/>
    <lineage>
        <taxon>Eukaryota</taxon>
        <taxon>Fungi</taxon>
        <taxon>Dikarya</taxon>
        <taxon>Ascomycota</taxon>
        <taxon>Pezizomycotina</taxon>
        <taxon>Eurotiomycetes</taxon>
        <taxon>Eurotiomycetidae</taxon>
        <taxon>Eurotiales</taxon>
        <taxon>Aspergillaceae</taxon>
        <taxon>Aspergillus</taxon>
        <taxon>Aspergillus subgen. Circumdati</taxon>
    </lineage>
</organism>
<feature type="compositionally biased region" description="Low complexity" evidence="1">
    <location>
        <begin position="421"/>
        <end position="432"/>
    </location>
</feature>
<feature type="region of interest" description="Disordered" evidence="1">
    <location>
        <begin position="192"/>
        <end position="233"/>
    </location>
</feature>
<dbReference type="VEuPathDB" id="FungiDB:EYZ11_003455"/>
<feature type="region of interest" description="Disordered" evidence="1">
    <location>
        <begin position="571"/>
        <end position="595"/>
    </location>
</feature>
<dbReference type="EMBL" id="QUQM01000001">
    <property type="protein sequence ID" value="KAA8650672.1"/>
    <property type="molecule type" value="Genomic_DNA"/>
</dbReference>
<dbReference type="OrthoDB" id="5575722at2759"/>
<feature type="region of interest" description="Disordered" evidence="1">
    <location>
        <begin position="382"/>
        <end position="518"/>
    </location>
</feature>
<proteinExistence type="predicted"/>
<dbReference type="PANTHER" id="PTHR16151:SF2">
    <property type="entry name" value="HAUS AUGMIN-LIKE COMPLEX SUBUNIT 6"/>
    <property type="match status" value="1"/>
</dbReference>
<dbReference type="RefSeq" id="XP_033430033.1">
    <property type="nucleotide sequence ID" value="XM_033568038.1"/>
</dbReference>
<feature type="compositionally biased region" description="Polar residues" evidence="1">
    <location>
        <begin position="506"/>
        <end position="518"/>
    </location>
</feature>
<gene>
    <name evidence="3" type="ORF">ATNIH1004_003360</name>
</gene>
<dbReference type="InterPro" id="IPR028163">
    <property type="entry name" value="HAUS_6_N"/>
</dbReference>
<dbReference type="Proteomes" id="UP000324241">
    <property type="component" value="Unassembled WGS sequence"/>
</dbReference>
<accession>A0A5M9MU71</accession>
<evidence type="ECO:0000313" key="3">
    <source>
        <dbReference type="EMBL" id="KAA8650672.1"/>
    </source>
</evidence>
<protein>
    <recommendedName>
        <fullName evidence="2">HAUS augmin-like complex subunit 6 N-terminal domain-containing protein</fullName>
    </recommendedName>
</protein>
<evidence type="ECO:0000259" key="2">
    <source>
        <dbReference type="Pfam" id="PF14661"/>
    </source>
</evidence>